<feature type="non-terminal residue" evidence="4">
    <location>
        <position position="726"/>
    </location>
</feature>
<feature type="domain" description="DDHD" evidence="3">
    <location>
        <begin position="467"/>
        <end position="712"/>
    </location>
</feature>
<dbReference type="GO" id="GO:0004620">
    <property type="term" value="F:phospholipase activity"/>
    <property type="evidence" value="ECO:0007669"/>
    <property type="project" value="TreeGrafter"/>
</dbReference>
<evidence type="ECO:0000256" key="1">
    <source>
        <dbReference type="ARBA" id="ARBA00038464"/>
    </source>
</evidence>
<comment type="similarity">
    <text evidence="1">Belongs to the PA-PLA1 family.</text>
</comment>
<feature type="compositionally biased region" description="Low complexity" evidence="2">
    <location>
        <begin position="25"/>
        <end position="41"/>
    </location>
</feature>
<dbReference type="AlphaFoldDB" id="A0A7L4JU06"/>
<gene>
    <name evidence="4" type="primary">Ddhd1</name>
    <name evidence="4" type="ORF">CEUAER_R02287</name>
</gene>
<accession>A0A7L4JU06</accession>
<evidence type="ECO:0000313" key="5">
    <source>
        <dbReference type="Proteomes" id="UP000519239"/>
    </source>
</evidence>
<evidence type="ECO:0000313" key="4">
    <source>
        <dbReference type="EMBL" id="NXY44050.1"/>
    </source>
</evidence>
<feature type="non-terminal residue" evidence="4">
    <location>
        <position position="1"/>
    </location>
</feature>
<feature type="compositionally biased region" description="Polar residues" evidence="2">
    <location>
        <begin position="560"/>
        <end position="584"/>
    </location>
</feature>
<dbReference type="Pfam" id="PF02862">
    <property type="entry name" value="DDHD"/>
    <property type="match status" value="1"/>
</dbReference>
<evidence type="ECO:0000256" key="2">
    <source>
        <dbReference type="SAM" id="MobiDB-lite"/>
    </source>
</evidence>
<name>A0A7L4JU06_9AVES</name>
<reference evidence="4 5" key="1">
    <citation type="submission" date="2019-09" db="EMBL/GenBank/DDBJ databases">
        <title>Bird 10,000 Genomes (B10K) Project - Family phase.</title>
        <authorList>
            <person name="Zhang G."/>
        </authorList>
    </citation>
    <scope>NUCLEOTIDE SEQUENCE [LARGE SCALE GENOMIC DNA]</scope>
    <source>
        <strain evidence="4">B10K-CU-031-02</strain>
        <tissue evidence="4">Muscle</tissue>
    </source>
</reference>
<protein>
    <submittedName>
        <fullName evidence="4">DDHD1 Phospholipase</fullName>
    </submittedName>
</protein>
<feature type="region of interest" description="Disordered" evidence="2">
    <location>
        <begin position="1"/>
        <end position="56"/>
    </location>
</feature>
<dbReference type="PANTHER" id="PTHR23509">
    <property type="entry name" value="PA-PL1 PHOSPHOLIPASE FAMILY"/>
    <property type="match status" value="1"/>
</dbReference>
<dbReference type="PANTHER" id="PTHR23509:SF32">
    <property type="entry name" value="PHOSPHOLIPASE DDHD1"/>
    <property type="match status" value="1"/>
</dbReference>
<comment type="caution">
    <text evidence="4">The sequence shown here is derived from an EMBL/GenBank/DDBJ whole genome shotgun (WGS) entry which is preliminary data.</text>
</comment>
<dbReference type="InterPro" id="IPR004177">
    <property type="entry name" value="DDHD_dom"/>
</dbReference>
<organism evidence="4 5">
    <name type="scientific">Ceuthmochares aereus</name>
    <dbReference type="NCBI Taxonomy" id="1961834"/>
    <lineage>
        <taxon>Eukaryota</taxon>
        <taxon>Metazoa</taxon>
        <taxon>Chordata</taxon>
        <taxon>Craniata</taxon>
        <taxon>Vertebrata</taxon>
        <taxon>Euteleostomi</taxon>
        <taxon>Archelosauria</taxon>
        <taxon>Archosauria</taxon>
        <taxon>Dinosauria</taxon>
        <taxon>Saurischia</taxon>
        <taxon>Theropoda</taxon>
        <taxon>Coelurosauria</taxon>
        <taxon>Aves</taxon>
        <taxon>Neognathae</taxon>
        <taxon>Neoaves</taxon>
        <taxon>Otidimorphae</taxon>
        <taxon>Cuculiformes</taxon>
        <taxon>Cuculidae</taxon>
        <taxon>Ceuthmochares</taxon>
    </lineage>
</organism>
<dbReference type="Proteomes" id="UP000519239">
    <property type="component" value="Unassembled WGS sequence"/>
</dbReference>
<dbReference type="SMART" id="SM01127">
    <property type="entry name" value="DDHD"/>
    <property type="match status" value="1"/>
</dbReference>
<evidence type="ECO:0000259" key="3">
    <source>
        <dbReference type="PROSITE" id="PS51043"/>
    </source>
</evidence>
<sequence length="726" mass="81562">SLSFHSADSGASPPYSTATGGEGSEWGAAGPSSSGSSLGALPERRRPRGRRPRQQVVKELEAQEIRWFYLEERKVWKAFIGYDSLRLEQAFRAAGPRGAAEDSPGAAVEPVCVRGGLYEVNVVNAESYPVYWNQTEKIPVMRGQWFIDGTWQPLEEEESNLIEQEHLNHFRGQQLRESFDMEVSQPADGREVIHSLKLSCKHVDWHSVDEVYLYSDAATSKIARTVKRKLGFSKASSSGTRLHRGYVEEATLEDKPPETSHIVFVVHGIGQKMDQGRIIKNTALMRDNARKIEDKCFPNLATRVEFLPVEWRSKLTLDKDTVDSITPDTVRGLRAMLNSSAMDIMYYTSPFYRDELVGSLQQELNRLYTLFCSRNPEFEKKGGKVSIVSHSLGCVIAYDVMTGWNPVRFYEQLLQREEEEDEPEDRRMSYEERCLLEELHIAKQRSREIEERLHELRASAISNPPVLKFKVENFFCMGSPLAVFLALRGIQPGNSGSQDHILPRTTCNRLLNIFHPSDPVAYRLEPLILKHYSNIPPVQIHWYDPANLLPYDDVGLNFGNPTNEPTSLNDSESGSAVPSPTTSPVMARRRYGESITNIGRASMLGAASIGMGLRRMLFSRFGQSSTTTLQPLETGNDGAKEDDGEETTTVGTPPSSDSTSGFPRPTAELEHRIDFELREGLVGSRYLSAVTSHTAYWSSMDIALFLLKFLYKDDQEDADESNLVTG</sequence>
<feature type="region of interest" description="Disordered" evidence="2">
    <location>
        <begin position="626"/>
        <end position="665"/>
    </location>
</feature>
<dbReference type="OrthoDB" id="431378at2759"/>
<feature type="region of interest" description="Disordered" evidence="2">
    <location>
        <begin position="560"/>
        <end position="585"/>
    </location>
</feature>
<keyword evidence="5" id="KW-1185">Reference proteome</keyword>
<dbReference type="GO" id="GO:0046872">
    <property type="term" value="F:metal ion binding"/>
    <property type="evidence" value="ECO:0007669"/>
    <property type="project" value="InterPro"/>
</dbReference>
<dbReference type="PROSITE" id="PS51043">
    <property type="entry name" value="DDHD"/>
    <property type="match status" value="1"/>
</dbReference>
<dbReference type="EMBL" id="VWPQ01002458">
    <property type="protein sequence ID" value="NXY44050.1"/>
    <property type="molecule type" value="Genomic_DNA"/>
</dbReference>
<dbReference type="GO" id="GO:0005737">
    <property type="term" value="C:cytoplasm"/>
    <property type="evidence" value="ECO:0007669"/>
    <property type="project" value="TreeGrafter"/>
</dbReference>
<dbReference type="InterPro" id="IPR058055">
    <property type="entry name" value="PA-PLA1"/>
</dbReference>
<feature type="compositionally biased region" description="Low complexity" evidence="2">
    <location>
        <begin position="647"/>
        <end position="656"/>
    </location>
</feature>
<proteinExistence type="inferred from homology"/>